<name>A0ABX9AMU5_9ENTR</name>
<feature type="transmembrane region" description="Helical" evidence="8">
    <location>
        <begin position="302"/>
        <end position="321"/>
    </location>
</feature>
<evidence type="ECO:0000256" key="2">
    <source>
        <dbReference type="ARBA" id="ARBA00007935"/>
    </source>
</evidence>
<feature type="transmembrane region" description="Helical" evidence="8">
    <location>
        <begin position="141"/>
        <end position="165"/>
    </location>
</feature>
<dbReference type="InterPro" id="IPR037294">
    <property type="entry name" value="ABC_BtuC-like"/>
</dbReference>
<evidence type="ECO:0000256" key="1">
    <source>
        <dbReference type="ARBA" id="ARBA00004651"/>
    </source>
</evidence>
<evidence type="ECO:0000313" key="10">
    <source>
        <dbReference type="Proteomes" id="UP000825886"/>
    </source>
</evidence>
<feature type="transmembrane region" description="Helical" evidence="8">
    <location>
        <begin position="87"/>
        <end position="107"/>
    </location>
</feature>
<dbReference type="Gene3D" id="1.10.3470.10">
    <property type="entry name" value="ABC transporter involved in vitamin B12 uptake, BtuC"/>
    <property type="match status" value="2"/>
</dbReference>
<feature type="transmembrane region" description="Helical" evidence="8">
    <location>
        <begin position="113"/>
        <end position="134"/>
    </location>
</feature>
<feature type="transmembrane region" description="Helical" evidence="8">
    <location>
        <begin position="561"/>
        <end position="587"/>
    </location>
</feature>
<keyword evidence="4" id="KW-1003">Cell membrane</keyword>
<feature type="transmembrane region" description="Helical" evidence="8">
    <location>
        <begin position="274"/>
        <end position="296"/>
    </location>
</feature>
<dbReference type="NCBIfam" id="NF007866">
    <property type="entry name" value="PRK10577.1-2"/>
    <property type="match status" value="1"/>
</dbReference>
<dbReference type="Pfam" id="PF01032">
    <property type="entry name" value="FecCD"/>
    <property type="match status" value="2"/>
</dbReference>
<evidence type="ECO:0000256" key="6">
    <source>
        <dbReference type="ARBA" id="ARBA00022989"/>
    </source>
</evidence>
<comment type="similarity">
    <text evidence="2">Belongs to the binding-protein-dependent transport system permease family. FecCD subfamily.</text>
</comment>
<dbReference type="Proteomes" id="UP000825886">
    <property type="component" value="Chromosome"/>
</dbReference>
<sequence>MRTFGLLWLSALTLVAIGLTGVNFSQLVPSHLWWHSIWNPDGQDANQMLFHFSLLPRTVLSLLVGSSLGLVGVLFQQILRNPLAEPATLGVSAGAQLGLALATLWALPGGETTRQLATIVGAIAAGAIVFGVASGRRMSPITLILAGLVVGLYCGAVKSLLTLFNHERLQSLFLWGSGMLNQYDWSAVSFLWPRMLIGLVIVLLMIRPLAMLALDDAVIRSLGVNLTMARIAGLGIAMVLSAMLVSVAGVIGFIGLFAPLLARMLGARRFGPQLALAMLVGALLLVISDQCIILLAHYWREVPTGVATALVGAPVMLWLLPHLRHVNVPSVDTVHQSVRERALSTPLLTLYAALLLLLLLIALASGQDQNGWYWSLHEMWQWRWPRVTAALSAGAMLAVAGALMQKLTGNPMASPEVLGVTSGAAFGVVLLLLLVPGDVSSWRWLAGSAGAGGTLLLIMLLANRGGYSSSRLLLVGIALSTVFSTLLTFILASGDPRTGALLAWLAGSTYKVSPQQAYISALIALALLSATPLIRRWIAIMPLGASVAQSVGVALRPARMLILLLAAGLVATATLVIGPLSFVGLMAPHLARFLGFRRALQQVVIAALLGGMLMLIADWLGRVLIFPYQIPAGLLATFLGAPYFILLLRRQHSA</sequence>
<organism evidence="9 10">
    <name type="scientific">Symbiopectobacterium purcellii</name>
    <dbReference type="NCBI Taxonomy" id="2871826"/>
    <lineage>
        <taxon>Bacteria</taxon>
        <taxon>Pseudomonadati</taxon>
        <taxon>Pseudomonadota</taxon>
        <taxon>Gammaproteobacteria</taxon>
        <taxon>Enterobacterales</taxon>
        <taxon>Enterobacteriaceae</taxon>
    </lineage>
</organism>
<feature type="transmembrane region" description="Helical" evidence="8">
    <location>
        <begin position="243"/>
        <end position="262"/>
    </location>
</feature>
<comment type="subcellular location">
    <subcellularLocation>
        <location evidence="1">Cell membrane</location>
        <topology evidence="1">Multi-pass membrane protein</topology>
    </subcellularLocation>
</comment>
<evidence type="ECO:0000256" key="4">
    <source>
        <dbReference type="ARBA" id="ARBA00022475"/>
    </source>
</evidence>
<feature type="transmembrane region" description="Helical" evidence="8">
    <location>
        <begin position="416"/>
        <end position="435"/>
    </location>
</feature>
<feature type="transmembrane region" description="Helical" evidence="8">
    <location>
        <begin position="185"/>
        <end position="206"/>
    </location>
</feature>
<feature type="transmembrane region" description="Helical" evidence="8">
    <location>
        <begin position="472"/>
        <end position="492"/>
    </location>
</feature>
<protein>
    <submittedName>
        <fullName evidence="9">Fe(3+)-hydroxamate ABC transporter permease FhuB</fullName>
    </submittedName>
</protein>
<gene>
    <name evidence="9" type="primary">fhuB</name>
    <name evidence="9" type="ORF">K6K13_03460</name>
</gene>
<keyword evidence="6 8" id="KW-1133">Transmembrane helix</keyword>
<dbReference type="SUPFAM" id="SSF81345">
    <property type="entry name" value="ABC transporter involved in vitamin B12 uptake, BtuC"/>
    <property type="match status" value="2"/>
</dbReference>
<keyword evidence="7 8" id="KW-0472">Membrane</keyword>
<feature type="transmembrane region" description="Helical" evidence="8">
    <location>
        <begin position="48"/>
        <end position="75"/>
    </location>
</feature>
<feature type="transmembrane region" description="Helical" evidence="8">
    <location>
        <begin position="384"/>
        <end position="404"/>
    </location>
</feature>
<feature type="transmembrane region" description="Helical" evidence="8">
    <location>
        <begin position="599"/>
        <end position="620"/>
    </location>
</feature>
<dbReference type="InterPro" id="IPR000522">
    <property type="entry name" value="ABC_transptr_permease_BtuC"/>
</dbReference>
<feature type="transmembrane region" description="Helical" evidence="8">
    <location>
        <begin position="512"/>
        <end position="530"/>
    </location>
</feature>
<feature type="transmembrane region" description="Helical" evidence="8">
    <location>
        <begin position="441"/>
        <end position="460"/>
    </location>
</feature>
<keyword evidence="10" id="KW-1185">Reference proteome</keyword>
<evidence type="ECO:0000313" key="9">
    <source>
        <dbReference type="EMBL" id="QZN96520.1"/>
    </source>
</evidence>
<accession>A0ABX9AMU5</accession>
<dbReference type="EMBL" id="CP081864">
    <property type="protein sequence ID" value="QZN96520.1"/>
    <property type="molecule type" value="Genomic_DNA"/>
</dbReference>
<keyword evidence="5 8" id="KW-0812">Transmembrane</keyword>
<feature type="transmembrane region" description="Helical" evidence="8">
    <location>
        <begin position="342"/>
        <end position="364"/>
    </location>
</feature>
<evidence type="ECO:0000256" key="8">
    <source>
        <dbReference type="SAM" id="Phobius"/>
    </source>
</evidence>
<evidence type="ECO:0000256" key="5">
    <source>
        <dbReference type="ARBA" id="ARBA00022692"/>
    </source>
</evidence>
<evidence type="ECO:0000256" key="3">
    <source>
        <dbReference type="ARBA" id="ARBA00022448"/>
    </source>
</evidence>
<feature type="transmembrane region" description="Helical" evidence="8">
    <location>
        <begin position="626"/>
        <end position="648"/>
    </location>
</feature>
<dbReference type="PANTHER" id="PTHR30472">
    <property type="entry name" value="FERRIC ENTEROBACTIN TRANSPORT SYSTEM PERMEASE PROTEIN"/>
    <property type="match status" value="1"/>
</dbReference>
<dbReference type="PANTHER" id="PTHR30472:SF37">
    <property type="entry name" value="FE(3+) DICITRATE TRANSPORT SYSTEM PERMEASE PROTEIN FECD-RELATED"/>
    <property type="match status" value="1"/>
</dbReference>
<evidence type="ECO:0000256" key="7">
    <source>
        <dbReference type="ARBA" id="ARBA00023136"/>
    </source>
</evidence>
<dbReference type="RefSeq" id="WP_222159547.1">
    <property type="nucleotide sequence ID" value="NZ_CP081864.1"/>
</dbReference>
<reference evidence="9 10" key="1">
    <citation type="submission" date="2021-08" db="EMBL/GenBank/DDBJ databases">
        <title>Culture and genomic analysis of Symbiopectobacterium purcellii sp. nov. gen. nov., isolated from the leafhopper Empoasca decipiens.</title>
        <authorList>
            <person name="Nadal-Jimenez P."/>
            <person name="Siozios S."/>
            <person name="Halliday N."/>
            <person name="Camara M."/>
            <person name="Hurst G.D.D."/>
        </authorList>
    </citation>
    <scope>NUCLEOTIDE SEQUENCE [LARGE SCALE GENOMIC DNA]</scope>
    <source>
        <strain evidence="9 10">SyEd1</strain>
    </source>
</reference>
<keyword evidence="3" id="KW-0813">Transport</keyword>
<dbReference type="CDD" id="cd06550">
    <property type="entry name" value="TM_ABC_iron-siderophores_like"/>
    <property type="match status" value="2"/>
</dbReference>
<proteinExistence type="inferred from homology"/>